<dbReference type="InterPro" id="IPR038987">
    <property type="entry name" value="MoeA-like"/>
</dbReference>
<dbReference type="InterPro" id="IPR005110">
    <property type="entry name" value="MoeA_linker/N"/>
</dbReference>
<dbReference type="InterPro" id="IPR036425">
    <property type="entry name" value="MoaB/Mog-like_dom_sf"/>
</dbReference>
<evidence type="ECO:0000313" key="15">
    <source>
        <dbReference type="EMBL" id="PRO64220.1"/>
    </source>
</evidence>
<evidence type="ECO:0000256" key="4">
    <source>
        <dbReference type="ARBA" id="ARBA00010763"/>
    </source>
</evidence>
<dbReference type="SMART" id="SM00852">
    <property type="entry name" value="MoCF_biosynth"/>
    <property type="match status" value="1"/>
</dbReference>
<dbReference type="AlphaFoldDB" id="A0A2P6MD75"/>
<comment type="caution">
    <text evidence="15">The sequence shown here is derived from an EMBL/GenBank/DDBJ whole genome shotgun (WGS) entry which is preliminary data.</text>
</comment>
<dbReference type="GO" id="GO:0005829">
    <property type="term" value="C:cytosol"/>
    <property type="evidence" value="ECO:0007669"/>
    <property type="project" value="TreeGrafter"/>
</dbReference>
<dbReference type="Pfam" id="PF03453">
    <property type="entry name" value="MoeA_N"/>
    <property type="match status" value="1"/>
</dbReference>
<evidence type="ECO:0000256" key="10">
    <source>
        <dbReference type="ARBA" id="ARBA00022842"/>
    </source>
</evidence>
<evidence type="ECO:0000256" key="6">
    <source>
        <dbReference type="ARBA" id="ARBA00021108"/>
    </source>
</evidence>
<evidence type="ECO:0000256" key="13">
    <source>
        <dbReference type="RuleBase" id="RU365090"/>
    </source>
</evidence>
<keyword evidence="10 13" id="KW-0460">Magnesium</keyword>
<dbReference type="NCBIfam" id="NF045515">
    <property type="entry name" value="Glp_gephyrin"/>
    <property type="match status" value="1"/>
</dbReference>
<dbReference type="SUPFAM" id="SSF63867">
    <property type="entry name" value="MoeA C-terminal domain-like"/>
    <property type="match status" value="1"/>
</dbReference>
<keyword evidence="16" id="KW-1185">Reference proteome</keyword>
<dbReference type="OrthoDB" id="9804758at2"/>
<dbReference type="Pfam" id="PF00994">
    <property type="entry name" value="MoCF_biosynth"/>
    <property type="match status" value="1"/>
</dbReference>
<name>A0A2P6MD75_ALKUR</name>
<comment type="function">
    <text evidence="2 13">Catalyzes the insertion of molybdate into adenylated molybdopterin with the concomitant release of AMP.</text>
</comment>
<evidence type="ECO:0000256" key="1">
    <source>
        <dbReference type="ARBA" id="ARBA00001946"/>
    </source>
</evidence>
<evidence type="ECO:0000256" key="2">
    <source>
        <dbReference type="ARBA" id="ARBA00002901"/>
    </source>
</evidence>
<dbReference type="EMBL" id="PVNS01000023">
    <property type="protein sequence ID" value="PRO64220.1"/>
    <property type="molecule type" value="Genomic_DNA"/>
</dbReference>
<gene>
    <name evidence="15" type="ORF">C6I21_15945</name>
</gene>
<comment type="cofactor">
    <cofactor evidence="1 13">
        <name>Mg(2+)</name>
        <dbReference type="ChEBI" id="CHEBI:18420"/>
    </cofactor>
</comment>
<dbReference type="Gene3D" id="2.40.340.10">
    <property type="entry name" value="MoeA, C-terminal, domain IV"/>
    <property type="match status" value="1"/>
</dbReference>
<keyword evidence="8 13" id="KW-0808">Transferase</keyword>
<keyword evidence="11 13" id="KW-0501">Molybdenum cofactor biosynthesis</keyword>
<evidence type="ECO:0000256" key="8">
    <source>
        <dbReference type="ARBA" id="ARBA00022679"/>
    </source>
</evidence>
<evidence type="ECO:0000256" key="9">
    <source>
        <dbReference type="ARBA" id="ARBA00022723"/>
    </source>
</evidence>
<dbReference type="PANTHER" id="PTHR10192:SF5">
    <property type="entry name" value="GEPHYRIN"/>
    <property type="match status" value="1"/>
</dbReference>
<evidence type="ECO:0000313" key="16">
    <source>
        <dbReference type="Proteomes" id="UP000243650"/>
    </source>
</evidence>
<dbReference type="GO" id="GO:0061599">
    <property type="term" value="F:molybdopterin molybdotransferase activity"/>
    <property type="evidence" value="ECO:0007669"/>
    <property type="project" value="UniProtKB-UniRule"/>
</dbReference>
<evidence type="ECO:0000256" key="11">
    <source>
        <dbReference type="ARBA" id="ARBA00023150"/>
    </source>
</evidence>
<dbReference type="InterPro" id="IPR036135">
    <property type="entry name" value="MoeA_linker/N_sf"/>
</dbReference>
<organism evidence="15 16">
    <name type="scientific">Alkalicoccus urumqiensis</name>
    <name type="common">Bacillus urumqiensis</name>
    <dbReference type="NCBI Taxonomy" id="1548213"/>
    <lineage>
        <taxon>Bacteria</taxon>
        <taxon>Bacillati</taxon>
        <taxon>Bacillota</taxon>
        <taxon>Bacilli</taxon>
        <taxon>Bacillales</taxon>
        <taxon>Bacillaceae</taxon>
        <taxon>Alkalicoccus</taxon>
    </lineage>
</organism>
<dbReference type="InterPro" id="IPR001453">
    <property type="entry name" value="MoaB/Mog_dom"/>
</dbReference>
<evidence type="ECO:0000256" key="7">
    <source>
        <dbReference type="ARBA" id="ARBA00022505"/>
    </source>
</evidence>
<comment type="catalytic activity">
    <reaction evidence="12">
        <text>adenylyl-molybdopterin + molybdate = Mo-molybdopterin + AMP + H(+)</text>
        <dbReference type="Rhea" id="RHEA:35047"/>
        <dbReference type="ChEBI" id="CHEBI:15378"/>
        <dbReference type="ChEBI" id="CHEBI:36264"/>
        <dbReference type="ChEBI" id="CHEBI:62727"/>
        <dbReference type="ChEBI" id="CHEBI:71302"/>
        <dbReference type="ChEBI" id="CHEBI:456215"/>
        <dbReference type="EC" id="2.10.1.1"/>
    </reaction>
</comment>
<dbReference type="InterPro" id="IPR036688">
    <property type="entry name" value="MoeA_C_domain_IV_sf"/>
</dbReference>
<evidence type="ECO:0000256" key="5">
    <source>
        <dbReference type="ARBA" id="ARBA00013269"/>
    </source>
</evidence>
<dbReference type="SUPFAM" id="SSF53218">
    <property type="entry name" value="Molybdenum cofactor biosynthesis proteins"/>
    <property type="match status" value="1"/>
</dbReference>
<proteinExistence type="inferred from homology"/>
<accession>A0A2P6MD75</accession>
<dbReference type="Gene3D" id="3.90.105.10">
    <property type="entry name" value="Molybdopterin biosynthesis moea protein, domain 2"/>
    <property type="match status" value="1"/>
</dbReference>
<dbReference type="Gene3D" id="3.40.980.10">
    <property type="entry name" value="MoaB/Mog-like domain"/>
    <property type="match status" value="1"/>
</dbReference>
<feature type="domain" description="MoaB/Mog" evidence="14">
    <location>
        <begin position="186"/>
        <end position="324"/>
    </location>
</feature>
<dbReference type="GO" id="GO:0006777">
    <property type="term" value="P:Mo-molybdopterin cofactor biosynthetic process"/>
    <property type="evidence" value="ECO:0007669"/>
    <property type="project" value="UniProtKB-UniRule"/>
</dbReference>
<dbReference type="SUPFAM" id="SSF63882">
    <property type="entry name" value="MoeA N-terminal region -like"/>
    <property type="match status" value="1"/>
</dbReference>
<comment type="similarity">
    <text evidence="4 13">Belongs to the MoeA family.</text>
</comment>
<evidence type="ECO:0000259" key="14">
    <source>
        <dbReference type="SMART" id="SM00852"/>
    </source>
</evidence>
<evidence type="ECO:0000256" key="12">
    <source>
        <dbReference type="ARBA" id="ARBA00047317"/>
    </source>
</evidence>
<protein>
    <recommendedName>
        <fullName evidence="6 13">Molybdopterin molybdenumtransferase</fullName>
        <ecNumber evidence="5 13">2.10.1.1</ecNumber>
    </recommendedName>
</protein>
<dbReference type="FunFam" id="2.170.190.11:FF:000001">
    <property type="entry name" value="Molybdopterin molybdenumtransferase"/>
    <property type="match status" value="1"/>
</dbReference>
<dbReference type="PANTHER" id="PTHR10192">
    <property type="entry name" value="MOLYBDOPTERIN BIOSYNTHESIS PROTEIN"/>
    <property type="match status" value="1"/>
</dbReference>
<dbReference type="Gene3D" id="2.170.190.11">
    <property type="entry name" value="Molybdopterin biosynthesis moea protein, domain 3"/>
    <property type="match status" value="1"/>
</dbReference>
<dbReference type="EC" id="2.10.1.1" evidence="5 13"/>
<dbReference type="UniPathway" id="UPA00344"/>
<dbReference type="FunFam" id="3.40.980.10:FF:000004">
    <property type="entry name" value="Molybdopterin molybdenumtransferase"/>
    <property type="match status" value="1"/>
</dbReference>
<keyword evidence="7 13" id="KW-0500">Molybdenum</keyword>
<evidence type="ECO:0000256" key="3">
    <source>
        <dbReference type="ARBA" id="ARBA00005046"/>
    </source>
</evidence>
<comment type="pathway">
    <text evidence="3 13">Cofactor biosynthesis; molybdopterin biosynthesis.</text>
</comment>
<dbReference type="Proteomes" id="UP000243650">
    <property type="component" value="Unassembled WGS sequence"/>
</dbReference>
<dbReference type="InterPro" id="IPR005111">
    <property type="entry name" value="MoeA_C_domain_IV"/>
</dbReference>
<dbReference type="NCBIfam" id="TIGR00177">
    <property type="entry name" value="molyb_syn"/>
    <property type="match status" value="1"/>
</dbReference>
<dbReference type="Pfam" id="PF03454">
    <property type="entry name" value="MoeA_C"/>
    <property type="match status" value="1"/>
</dbReference>
<dbReference type="GO" id="GO:0046872">
    <property type="term" value="F:metal ion binding"/>
    <property type="evidence" value="ECO:0007669"/>
    <property type="project" value="UniProtKB-UniRule"/>
</dbReference>
<dbReference type="RefSeq" id="WP_105960463.1">
    <property type="nucleotide sequence ID" value="NZ_PVNS01000023.1"/>
</dbReference>
<reference evidence="15 16" key="1">
    <citation type="submission" date="2018-03" db="EMBL/GenBank/DDBJ databases">
        <title>Bacillus urumqiensis sp. nov., a moderately haloalkaliphilic bacterium isolated from a salt lake.</title>
        <authorList>
            <person name="Zhao B."/>
            <person name="Liao Z."/>
        </authorList>
    </citation>
    <scope>NUCLEOTIDE SEQUENCE [LARGE SCALE GENOMIC DNA]</scope>
    <source>
        <strain evidence="15 16">BZ-SZ-XJ18</strain>
    </source>
</reference>
<sequence>MLEKRKPLQVRDAQRMMLEHAASLHTEWLPLEKAAGRVLAEDVTADAAVPPFDRSPYDGYAVRAEDTKGAGRDTPVHLQILETIGAGSVPDKEVTPGTASRIMTGAMIPSGADAVIMLEQTSNDTSGEMAVYRECAAGENIVRKASEMAEGEVVVTKGTTVHPGVTAVLAAFGHSRVLVRRRPRIGVIATGTELLEPHEALETGKIRNSNAYMVLHQLAEAGAETVYLGKLDDDLPSAVRSTGDALESVDALITTGGVSVGDFDFLPEVYKQLGADVLFNKIAMRPGSVTSAAVIGKKVLFGLSGNPSACFVGFELFAGPWIRASQGDEAPYLQKGRAVLGEDFSKPNPFTRFIRGTFHDSGSTVCVPAGMDKSQAVTTLAHTSILIVLPGGTRGYQKGDEVDILYLHSSGSQEPLHPEKRAGS</sequence>
<keyword evidence="9 13" id="KW-0479">Metal-binding</keyword>
<dbReference type="CDD" id="cd00887">
    <property type="entry name" value="MoeA"/>
    <property type="match status" value="1"/>
</dbReference>